<feature type="region of interest" description="Disordered" evidence="1">
    <location>
        <begin position="79"/>
        <end position="133"/>
    </location>
</feature>
<dbReference type="HOGENOM" id="CLU_947105_0_0_1"/>
<dbReference type="Proteomes" id="UP000029665">
    <property type="component" value="Unassembled WGS sequence"/>
</dbReference>
<evidence type="ECO:0000256" key="1">
    <source>
        <dbReference type="SAM" id="MobiDB-lite"/>
    </source>
</evidence>
<dbReference type="AlphaFoldDB" id="A0A060SCU6"/>
<accession>A0A060SCU6</accession>
<evidence type="ECO:0000313" key="3">
    <source>
        <dbReference type="Proteomes" id="UP000029665"/>
    </source>
</evidence>
<keyword evidence="3" id="KW-1185">Reference proteome</keyword>
<organism evidence="2 3">
    <name type="scientific">Pycnoporus cinnabarinus</name>
    <name type="common">Cinnabar-red polypore</name>
    <name type="synonym">Trametes cinnabarina</name>
    <dbReference type="NCBI Taxonomy" id="5643"/>
    <lineage>
        <taxon>Eukaryota</taxon>
        <taxon>Fungi</taxon>
        <taxon>Dikarya</taxon>
        <taxon>Basidiomycota</taxon>
        <taxon>Agaricomycotina</taxon>
        <taxon>Agaricomycetes</taxon>
        <taxon>Polyporales</taxon>
        <taxon>Polyporaceae</taxon>
        <taxon>Trametes</taxon>
    </lineage>
</organism>
<dbReference type="EMBL" id="CCBP010000073">
    <property type="protein sequence ID" value="CDO70208.1"/>
    <property type="molecule type" value="Genomic_DNA"/>
</dbReference>
<feature type="region of interest" description="Disordered" evidence="1">
    <location>
        <begin position="1"/>
        <end position="21"/>
    </location>
</feature>
<reference evidence="2" key="1">
    <citation type="submission" date="2014-01" db="EMBL/GenBank/DDBJ databases">
        <title>The genome of the white-rot fungus Pycnoporus cinnabarinus: a basidiomycete model with a versatile arsenal for lignocellulosic biomass breakdown.</title>
        <authorList>
            <person name="Levasseur A."/>
            <person name="Lomascolo A."/>
            <person name="Ruiz-Duenas F.J."/>
            <person name="Uzan E."/>
            <person name="Piumi F."/>
            <person name="Kues U."/>
            <person name="Ram A.F.J."/>
            <person name="Murat C."/>
            <person name="Haon M."/>
            <person name="Benoit I."/>
            <person name="Arfi Y."/>
            <person name="Chevret D."/>
            <person name="Drula E."/>
            <person name="Kwon M.J."/>
            <person name="Gouret P."/>
            <person name="Lesage-Meessen L."/>
            <person name="Lombard V."/>
            <person name="Mariette J."/>
            <person name="Noirot C."/>
            <person name="Park J."/>
            <person name="Patyshakuliyeva A."/>
            <person name="Wieneger R.A.B."/>
            <person name="Wosten H.A.B."/>
            <person name="Martin F."/>
            <person name="Coutinho P.M."/>
            <person name="de Vries R."/>
            <person name="Martinez A.T."/>
            <person name="Klopp C."/>
            <person name="Pontarotti P."/>
            <person name="Henrissat B."/>
            <person name="Record E."/>
        </authorList>
    </citation>
    <scope>NUCLEOTIDE SEQUENCE [LARGE SCALE GENOMIC DNA]</scope>
    <source>
        <strain evidence="2">BRFM137</strain>
    </source>
</reference>
<proteinExistence type="predicted"/>
<gene>
    <name evidence="2" type="ORF">BN946_scf184942.g8</name>
</gene>
<name>A0A060SCU6_PYCCI</name>
<protein>
    <submittedName>
        <fullName evidence="2">Uncharacterized protein</fullName>
    </submittedName>
</protein>
<evidence type="ECO:0000313" key="2">
    <source>
        <dbReference type="EMBL" id="CDO70208.1"/>
    </source>
</evidence>
<comment type="caution">
    <text evidence="2">The sequence shown here is derived from an EMBL/GenBank/DDBJ whole genome shotgun (WGS) entry which is preliminary data.</text>
</comment>
<dbReference type="OrthoDB" id="3232670at2759"/>
<sequence>MLSRTAEYAAHGPRSLSPALHMLDPEQRLRIAKSSLKVGKMLGEMPLIDVVPASPMDSVSSGMTSCTHVLPASWPLQDGRKGARFKRREPPPAPVLRYRLPPSQPQPLHSGVEEAVHPTRRPRKAIPHSLDLPLPEPNPFSPWRNGHLRSVSRASRTLEKNELTPYSDTLRTPITPEYISPLTPLTPLSPITTPDLHEHRLRTLGQLARRSRAFRDTLIGELPPPSPGQPSRPLDSVKTYLDLYRISARINPRHSQLLPRGGRRRSYSMGALVEKLKQVDAVAEQPVRNSNSDS</sequence>